<comment type="caution">
    <text evidence="2">The sequence shown here is derived from an EMBL/GenBank/DDBJ whole genome shotgun (WGS) entry which is preliminary data.</text>
</comment>
<dbReference type="PROSITE" id="PS50910">
    <property type="entry name" value="HEPN"/>
    <property type="match status" value="1"/>
</dbReference>
<protein>
    <recommendedName>
        <fullName evidence="1">HEPN domain-containing protein</fullName>
    </recommendedName>
</protein>
<dbReference type="InterPro" id="IPR007842">
    <property type="entry name" value="HEPN_dom"/>
</dbReference>
<dbReference type="Proteomes" id="UP000178759">
    <property type="component" value="Unassembled WGS sequence"/>
</dbReference>
<name>A0A1F6AHV1_9BACT</name>
<dbReference type="SUPFAM" id="SSF81593">
    <property type="entry name" value="Nucleotidyltransferase substrate binding subunit/domain"/>
    <property type="match status" value="1"/>
</dbReference>
<feature type="domain" description="HEPN" evidence="1">
    <location>
        <begin position="11"/>
        <end position="116"/>
    </location>
</feature>
<gene>
    <name evidence="2" type="ORF">A3A79_01425</name>
</gene>
<accession>A0A1F6AHV1</accession>
<evidence type="ECO:0000313" key="2">
    <source>
        <dbReference type="EMBL" id="OGG23847.1"/>
    </source>
</evidence>
<dbReference type="STRING" id="1798392.A3A79_01425"/>
<evidence type="ECO:0000313" key="3">
    <source>
        <dbReference type="Proteomes" id="UP000178759"/>
    </source>
</evidence>
<dbReference type="Gene3D" id="1.20.120.330">
    <property type="entry name" value="Nucleotidyltransferases domain 2"/>
    <property type="match status" value="1"/>
</dbReference>
<dbReference type="SMART" id="SM00748">
    <property type="entry name" value="HEPN"/>
    <property type="match status" value="1"/>
</dbReference>
<evidence type="ECO:0000259" key="1">
    <source>
        <dbReference type="PROSITE" id="PS50910"/>
    </source>
</evidence>
<sequence length="129" mass="14888">MNPTHPVTYWKESAADAMDTSDTLFTAKKYQHSLFFLHLSLEKILKALYINTKKASPPPIHDLVRLSEQCDLVLTEDQKLQLAEISTFNVATRYDDYKLQFHKKATPSYTGNWRTIGTRLYSYIVSLLS</sequence>
<dbReference type="Pfam" id="PF05168">
    <property type="entry name" value="HEPN"/>
    <property type="match status" value="1"/>
</dbReference>
<reference evidence="2 3" key="1">
    <citation type="journal article" date="2016" name="Nat. Commun.">
        <title>Thousands of microbial genomes shed light on interconnected biogeochemical processes in an aquifer system.</title>
        <authorList>
            <person name="Anantharaman K."/>
            <person name="Brown C.T."/>
            <person name="Hug L.A."/>
            <person name="Sharon I."/>
            <person name="Castelle C.J."/>
            <person name="Probst A.J."/>
            <person name="Thomas B.C."/>
            <person name="Singh A."/>
            <person name="Wilkins M.J."/>
            <person name="Karaoz U."/>
            <person name="Brodie E.L."/>
            <person name="Williams K.H."/>
            <person name="Hubbard S.S."/>
            <person name="Banfield J.F."/>
        </authorList>
    </citation>
    <scope>NUCLEOTIDE SEQUENCE [LARGE SCALE GENOMIC DNA]</scope>
</reference>
<dbReference type="AlphaFoldDB" id="A0A1F6AHV1"/>
<organism evidence="2 3">
    <name type="scientific">Candidatus Gottesmanbacteria bacterium RIFCSPLOWO2_01_FULL_43_11b</name>
    <dbReference type="NCBI Taxonomy" id="1798392"/>
    <lineage>
        <taxon>Bacteria</taxon>
        <taxon>Candidatus Gottesmaniibacteriota</taxon>
    </lineage>
</organism>
<dbReference type="EMBL" id="MFJV01000001">
    <property type="protein sequence ID" value="OGG23847.1"/>
    <property type="molecule type" value="Genomic_DNA"/>
</dbReference>
<proteinExistence type="predicted"/>